<protein>
    <recommendedName>
        <fullName evidence="7">THAP-type domain-containing protein</fullName>
    </recommendedName>
</protein>
<dbReference type="Gene3D" id="6.20.210.20">
    <property type="entry name" value="THAP domain"/>
    <property type="match status" value="1"/>
</dbReference>
<feature type="compositionally biased region" description="Basic and acidic residues" evidence="6">
    <location>
        <begin position="611"/>
        <end position="696"/>
    </location>
</feature>
<dbReference type="InParanoid" id="A0A1X7U6S5"/>
<dbReference type="EnsemblMetazoa" id="Aqu2.1.23622_001">
    <property type="protein sequence ID" value="Aqu2.1.23622_001"/>
    <property type="gene ID" value="Aqu2.1.23622"/>
</dbReference>
<evidence type="ECO:0000256" key="1">
    <source>
        <dbReference type="ARBA" id="ARBA00022723"/>
    </source>
</evidence>
<sequence>MPNYCVAFGCNNTCKKEGINVFRFPKDTALKKKWTDQVKRTRSNWTGPSKNSVVCSEHFTKDCFDSANDLYKSFGLKNVVRLMEGAVPTVFKRKKTVMNAIGQSTSHGDNQHHDSKKEPEKSTDDDDMPPTSLTAEHIYVPEPTRQHVCTQTLEVMKQSKSLQTQSLSVCDVGIQCTLLDDVGINSPTAYMTDTNELCEDDDTYTDESESDNNIEIANFQPTNKYLVYEDFLLKLFSTCLKCHSESPALTKVVIGSFLRIKQNCDVCKAENVWDSQPFVQCFPEGNLLLSAAILFNGCQPEKALRIFNTIGCAIIKCSSFFDHQNRFLFAAIFKRKKTPLILGGDGRAYSPGHSAKYGSYSVIELTKKTVLDIQLVQSNEVASSNHMEKEGLERSVKKLQDNNLLIDTLITDRHQQISKWLREKHPEIKHYYDVWHLAKGIKKKLIKLTKQKNCDQVQDWLRSIVNHLYWCTMSTPDGNQEMIKAKWVSVVNHMHNKHSHSGVFKKCCHKRLQRKRKWLKINSEASVKLTDLITNTRLCNQIKKMSPQQQTSCIEAFHSVIIHFLPKSVSFSYKGMLARFRLAALHYNENSKKLPATTKSGKESFQGSSSSKEEKRLLRNERDRERRRNETSQQREARLAKRRVKDGARREALDRSRSRSRRQRETTPERELRQAGDRARSQMRRERETTPDRELRQAGNRARSQLSRERETTPDRELRQAGDRARSQLRRERETTPDRELRQAGDRARSQLRRERETTSERELRQAGDRTTYQQSRERETTPGRELHQAGDRS</sequence>
<feature type="compositionally biased region" description="Basic and acidic residues" evidence="6">
    <location>
        <begin position="776"/>
        <end position="794"/>
    </location>
</feature>
<evidence type="ECO:0000259" key="7">
    <source>
        <dbReference type="PROSITE" id="PS50950"/>
    </source>
</evidence>
<evidence type="ECO:0000256" key="2">
    <source>
        <dbReference type="ARBA" id="ARBA00022771"/>
    </source>
</evidence>
<reference evidence="8" key="1">
    <citation type="submission" date="2017-05" db="UniProtKB">
        <authorList>
            <consortium name="EnsemblMetazoa"/>
        </authorList>
    </citation>
    <scope>IDENTIFICATION</scope>
</reference>
<dbReference type="SMART" id="SM00692">
    <property type="entry name" value="DM3"/>
    <property type="match status" value="1"/>
</dbReference>
<dbReference type="GO" id="GO:0008270">
    <property type="term" value="F:zinc ion binding"/>
    <property type="evidence" value="ECO:0007669"/>
    <property type="project" value="UniProtKB-KW"/>
</dbReference>
<keyword evidence="1" id="KW-0479">Metal-binding</keyword>
<feature type="compositionally biased region" description="Basic and acidic residues" evidence="6">
    <location>
        <begin position="109"/>
        <end position="122"/>
    </location>
</feature>
<feature type="region of interest" description="Disordered" evidence="6">
    <location>
        <begin position="102"/>
        <end position="140"/>
    </location>
</feature>
<evidence type="ECO:0000313" key="8">
    <source>
        <dbReference type="EnsemblMetazoa" id="Aqu2.1.23622_001"/>
    </source>
</evidence>
<dbReference type="PROSITE" id="PS50950">
    <property type="entry name" value="ZF_THAP"/>
    <property type="match status" value="1"/>
</dbReference>
<keyword evidence="4 5" id="KW-0238">DNA-binding</keyword>
<accession>A0A1X7U6S5</accession>
<feature type="compositionally biased region" description="Basic and acidic residues" evidence="6">
    <location>
        <begin position="706"/>
        <end position="768"/>
    </location>
</feature>
<dbReference type="OrthoDB" id="5967653at2759"/>
<dbReference type="PANTHER" id="PTHR31751:SF42">
    <property type="entry name" value="PROTEIN CBG10204"/>
    <property type="match status" value="1"/>
</dbReference>
<evidence type="ECO:0000256" key="3">
    <source>
        <dbReference type="ARBA" id="ARBA00022833"/>
    </source>
</evidence>
<keyword evidence="2 5" id="KW-0863">Zinc-finger</keyword>
<feature type="region of interest" description="Disordered" evidence="6">
    <location>
        <begin position="594"/>
        <end position="794"/>
    </location>
</feature>
<dbReference type="InterPro" id="IPR038441">
    <property type="entry name" value="THAP_Znf_sf"/>
</dbReference>
<dbReference type="InterPro" id="IPR006612">
    <property type="entry name" value="THAP_Znf"/>
</dbReference>
<dbReference type="eggNOG" id="ENOG502QSS1">
    <property type="taxonomic scope" value="Eukaryota"/>
</dbReference>
<keyword evidence="3" id="KW-0862">Zinc</keyword>
<feature type="domain" description="THAP-type" evidence="7">
    <location>
        <begin position="1"/>
        <end position="91"/>
    </location>
</feature>
<dbReference type="Pfam" id="PF05485">
    <property type="entry name" value="THAP"/>
    <property type="match status" value="1"/>
</dbReference>
<dbReference type="GO" id="GO:0003677">
    <property type="term" value="F:DNA binding"/>
    <property type="evidence" value="ECO:0007669"/>
    <property type="project" value="UniProtKB-UniRule"/>
</dbReference>
<name>A0A1X7U6S5_AMPQE</name>
<dbReference type="PANTHER" id="PTHR31751">
    <property type="entry name" value="SI:CH211-108C17.2-RELATED-RELATED"/>
    <property type="match status" value="1"/>
</dbReference>
<dbReference type="SUPFAM" id="SSF57716">
    <property type="entry name" value="Glucocorticoid receptor-like (DNA-binding domain)"/>
    <property type="match status" value="1"/>
</dbReference>
<evidence type="ECO:0000256" key="4">
    <source>
        <dbReference type="ARBA" id="ARBA00023125"/>
    </source>
</evidence>
<organism evidence="8">
    <name type="scientific">Amphimedon queenslandica</name>
    <name type="common">Sponge</name>
    <dbReference type="NCBI Taxonomy" id="400682"/>
    <lineage>
        <taxon>Eukaryota</taxon>
        <taxon>Metazoa</taxon>
        <taxon>Porifera</taxon>
        <taxon>Demospongiae</taxon>
        <taxon>Heteroscleromorpha</taxon>
        <taxon>Haplosclerida</taxon>
        <taxon>Niphatidae</taxon>
        <taxon>Amphimedon</taxon>
    </lineage>
</organism>
<evidence type="ECO:0000256" key="5">
    <source>
        <dbReference type="PROSITE-ProRule" id="PRU00309"/>
    </source>
</evidence>
<dbReference type="AlphaFoldDB" id="A0A1X7U6S5"/>
<dbReference type="SMART" id="SM00980">
    <property type="entry name" value="THAP"/>
    <property type="match status" value="1"/>
</dbReference>
<evidence type="ECO:0000256" key="6">
    <source>
        <dbReference type="SAM" id="MobiDB-lite"/>
    </source>
</evidence>
<proteinExistence type="predicted"/>